<keyword evidence="2" id="KW-1185">Reference proteome</keyword>
<accession>A0A0K1ELG1</accession>
<name>A0A0K1ELG1_CHOCO</name>
<evidence type="ECO:0000313" key="1">
    <source>
        <dbReference type="EMBL" id="AKT41719.1"/>
    </source>
</evidence>
<reference evidence="1 2" key="1">
    <citation type="submission" date="2015-07" db="EMBL/GenBank/DDBJ databases">
        <title>Genome analysis of myxobacterium Chondromyces crocatus Cm c5 reveals a high potential for natural compound synthesis and the genetic basis for the loss of fruiting body formation.</title>
        <authorList>
            <person name="Zaburannyi N."/>
            <person name="Bunk B."/>
            <person name="Maier J."/>
            <person name="Overmann J."/>
            <person name="Mueller R."/>
        </authorList>
    </citation>
    <scope>NUCLEOTIDE SEQUENCE [LARGE SCALE GENOMIC DNA]</scope>
    <source>
        <strain evidence="1 2">Cm c5</strain>
    </source>
</reference>
<gene>
    <name evidence="1" type="ORF">CMC5_059300</name>
</gene>
<evidence type="ECO:0008006" key="3">
    <source>
        <dbReference type="Google" id="ProtNLM"/>
    </source>
</evidence>
<dbReference type="STRING" id="52.CMC5_059300"/>
<dbReference type="RefSeq" id="WP_050433458.1">
    <property type="nucleotide sequence ID" value="NZ_CP012159.1"/>
</dbReference>
<proteinExistence type="predicted"/>
<sequence>MANSDHDDDPNRGRAALSTWEALHAYARDNYALDAEGEGWLATTVFWSDTPRSQQVRISAFDRADGAPWIALRSTVCRKEQLEPEEAIRQNDDLAVATLALTDDDSYELVYSFPLAALTGAVLDDLVNHVAAAADDLEEPTTGGDEY</sequence>
<organism evidence="1 2">
    <name type="scientific">Chondromyces crocatus</name>
    <dbReference type="NCBI Taxonomy" id="52"/>
    <lineage>
        <taxon>Bacteria</taxon>
        <taxon>Pseudomonadati</taxon>
        <taxon>Myxococcota</taxon>
        <taxon>Polyangia</taxon>
        <taxon>Polyangiales</taxon>
        <taxon>Polyangiaceae</taxon>
        <taxon>Chondromyces</taxon>
    </lineage>
</organism>
<protein>
    <recommendedName>
        <fullName evidence="3">YbjN domain-containing protein</fullName>
    </recommendedName>
</protein>
<evidence type="ECO:0000313" key="2">
    <source>
        <dbReference type="Proteomes" id="UP000067626"/>
    </source>
</evidence>
<dbReference type="EMBL" id="CP012159">
    <property type="protein sequence ID" value="AKT41719.1"/>
    <property type="molecule type" value="Genomic_DNA"/>
</dbReference>
<dbReference type="Proteomes" id="UP000067626">
    <property type="component" value="Chromosome"/>
</dbReference>
<dbReference type="OrthoDB" id="3295813at2"/>
<dbReference type="KEGG" id="ccro:CMC5_059300"/>
<dbReference type="AlphaFoldDB" id="A0A0K1ELG1"/>